<comment type="similarity">
    <text evidence="2">Belongs to the SusD family.</text>
</comment>
<dbReference type="Pfam" id="PF07980">
    <property type="entry name" value="SusD_RagB"/>
    <property type="match status" value="1"/>
</dbReference>
<feature type="domain" description="SusD-like N-terminal" evidence="7">
    <location>
        <begin position="87"/>
        <end position="231"/>
    </location>
</feature>
<gene>
    <name evidence="8" type="ORF">SAMN05216464_102678</name>
</gene>
<evidence type="ECO:0000313" key="8">
    <source>
        <dbReference type="EMBL" id="SDD82051.1"/>
    </source>
</evidence>
<dbReference type="STRING" id="1391627.SAMN05216464_102678"/>
<name>A0A1G6XVP9_9SPHI</name>
<dbReference type="Gene3D" id="1.25.40.390">
    <property type="match status" value="1"/>
</dbReference>
<evidence type="ECO:0000313" key="9">
    <source>
        <dbReference type="Proteomes" id="UP000199072"/>
    </source>
</evidence>
<dbReference type="EMBL" id="FNAI01000002">
    <property type="protein sequence ID" value="SDD82051.1"/>
    <property type="molecule type" value="Genomic_DNA"/>
</dbReference>
<feature type="domain" description="RagB/SusD" evidence="6">
    <location>
        <begin position="334"/>
        <end position="480"/>
    </location>
</feature>
<dbReference type="Gene3D" id="2.20.20.130">
    <property type="match status" value="1"/>
</dbReference>
<dbReference type="GO" id="GO:0009279">
    <property type="term" value="C:cell outer membrane"/>
    <property type="evidence" value="ECO:0007669"/>
    <property type="project" value="UniProtKB-SubCell"/>
</dbReference>
<keyword evidence="9" id="KW-1185">Reference proteome</keyword>
<keyword evidence="5" id="KW-0998">Cell outer membrane</keyword>
<evidence type="ECO:0000256" key="3">
    <source>
        <dbReference type="ARBA" id="ARBA00022729"/>
    </source>
</evidence>
<evidence type="ECO:0000256" key="4">
    <source>
        <dbReference type="ARBA" id="ARBA00023136"/>
    </source>
</evidence>
<evidence type="ECO:0000259" key="6">
    <source>
        <dbReference type="Pfam" id="PF07980"/>
    </source>
</evidence>
<organism evidence="8 9">
    <name type="scientific">Mucilaginibacter pineti</name>
    <dbReference type="NCBI Taxonomy" id="1391627"/>
    <lineage>
        <taxon>Bacteria</taxon>
        <taxon>Pseudomonadati</taxon>
        <taxon>Bacteroidota</taxon>
        <taxon>Sphingobacteriia</taxon>
        <taxon>Sphingobacteriales</taxon>
        <taxon>Sphingobacteriaceae</taxon>
        <taxon>Mucilaginibacter</taxon>
    </lineage>
</organism>
<protein>
    <submittedName>
        <fullName evidence="8">Starch-binding associating with outer membrane</fullName>
    </submittedName>
</protein>
<dbReference type="Proteomes" id="UP000199072">
    <property type="component" value="Unassembled WGS sequence"/>
</dbReference>
<accession>A0A1G6XVP9</accession>
<dbReference type="InterPro" id="IPR011990">
    <property type="entry name" value="TPR-like_helical_dom_sf"/>
</dbReference>
<evidence type="ECO:0000259" key="7">
    <source>
        <dbReference type="Pfam" id="PF14322"/>
    </source>
</evidence>
<dbReference type="RefSeq" id="WP_091147135.1">
    <property type="nucleotide sequence ID" value="NZ_FNAI01000002.1"/>
</dbReference>
<evidence type="ECO:0000256" key="1">
    <source>
        <dbReference type="ARBA" id="ARBA00004442"/>
    </source>
</evidence>
<dbReference type="OrthoDB" id="630434at2"/>
<evidence type="ECO:0000256" key="2">
    <source>
        <dbReference type="ARBA" id="ARBA00006275"/>
    </source>
</evidence>
<comment type="subcellular location">
    <subcellularLocation>
        <location evidence="1">Cell outer membrane</location>
    </subcellularLocation>
</comment>
<dbReference type="InterPro" id="IPR033985">
    <property type="entry name" value="SusD-like_N"/>
</dbReference>
<reference evidence="8 9" key="1">
    <citation type="submission" date="2016-10" db="EMBL/GenBank/DDBJ databases">
        <authorList>
            <person name="de Groot N.N."/>
        </authorList>
    </citation>
    <scope>NUCLEOTIDE SEQUENCE [LARGE SCALE GENOMIC DNA]</scope>
    <source>
        <strain evidence="8 9">47C3B</strain>
    </source>
</reference>
<sequence length="481" mass="52877">MKKIYIYASIALLGLGISSCKKELTQNPYNAVNSEDAFKTPDDFSNALRGAYAAYRSTTNFAVYYGGQDGGAMASTPDILADNLILNQQGRKSQQTFFDFKYQPNNTWDLWGNAYAVILRANFILANIDHLGAGDFKNNIQGEALAVRALAHFDLLRTYAKSYTSATDADLGVPYVTSTDPNALPARDPDKKCYDLVVADFEKAATLIGADNGVGRMDKAAVEGLLSRVYLYMGQWQKVVDAATSAINTAPDANKLADTVEFPKIWLDASERDVLFKVKILDGDNVQIGVGYEQASPAGVKAEYSPDYALTLLYTTTDTRKRSYIGQTVLNTVKYNYIKKYFGRAAGAANVVDFKVIRMGEVYLNRAEAYYNLTKPADALADLNTLRANRYSDDTPGAETGQALYNAIQLQRRLELAFEGARFFDIKRLNLPVQRSSFGDKADGSGIAASVKTVPANSKLFELPIPLAETNANKNIKQNDY</sequence>
<dbReference type="PROSITE" id="PS51257">
    <property type="entry name" value="PROKAR_LIPOPROTEIN"/>
    <property type="match status" value="1"/>
</dbReference>
<dbReference type="InterPro" id="IPR012944">
    <property type="entry name" value="SusD_RagB_dom"/>
</dbReference>
<keyword evidence="3" id="KW-0732">Signal</keyword>
<dbReference type="Pfam" id="PF14322">
    <property type="entry name" value="SusD-like_3"/>
    <property type="match status" value="1"/>
</dbReference>
<keyword evidence="4" id="KW-0472">Membrane</keyword>
<evidence type="ECO:0000256" key="5">
    <source>
        <dbReference type="ARBA" id="ARBA00023237"/>
    </source>
</evidence>
<dbReference type="Gene3D" id="1.25.40.900">
    <property type="match status" value="1"/>
</dbReference>
<proteinExistence type="inferred from homology"/>
<dbReference type="SUPFAM" id="SSF48452">
    <property type="entry name" value="TPR-like"/>
    <property type="match status" value="1"/>
</dbReference>
<dbReference type="CDD" id="cd08977">
    <property type="entry name" value="SusD"/>
    <property type="match status" value="1"/>
</dbReference>
<dbReference type="AlphaFoldDB" id="A0A1G6XVP9"/>